<name>A0A562PJA9_9BURK</name>
<proteinExistence type="predicted"/>
<protein>
    <submittedName>
        <fullName evidence="2">Uncharacterized protein</fullName>
    </submittedName>
</protein>
<dbReference type="Proteomes" id="UP000437862">
    <property type="component" value="Chromosome"/>
</dbReference>
<evidence type="ECO:0000313" key="3">
    <source>
        <dbReference type="Proteomes" id="UP000315112"/>
    </source>
</evidence>
<dbReference type="Proteomes" id="UP000315112">
    <property type="component" value="Unassembled WGS sequence"/>
</dbReference>
<gene>
    <name evidence="1" type="ORF">GO485_25075</name>
    <name evidence="2" type="ORF">IP92_04363</name>
</gene>
<dbReference type="EMBL" id="VLKW01000009">
    <property type="protein sequence ID" value="TWI44413.1"/>
    <property type="molecule type" value="Genomic_DNA"/>
</dbReference>
<dbReference type="AlphaFoldDB" id="A0A562PJA9"/>
<dbReference type="RefSeq" id="WP_145879086.1">
    <property type="nucleotide sequence ID" value="NZ_CP046904.1"/>
</dbReference>
<evidence type="ECO:0000313" key="4">
    <source>
        <dbReference type="Proteomes" id="UP000437862"/>
    </source>
</evidence>
<organism evidence="2 3">
    <name type="scientific">Pseudoduganella flava</name>
    <dbReference type="NCBI Taxonomy" id="871742"/>
    <lineage>
        <taxon>Bacteria</taxon>
        <taxon>Pseudomonadati</taxon>
        <taxon>Pseudomonadota</taxon>
        <taxon>Betaproteobacteria</taxon>
        <taxon>Burkholderiales</taxon>
        <taxon>Oxalobacteraceae</taxon>
        <taxon>Telluria group</taxon>
        <taxon>Pseudoduganella</taxon>
    </lineage>
</organism>
<reference evidence="1 4" key="3">
    <citation type="submission" date="2019-12" db="EMBL/GenBank/DDBJ databases">
        <title>Draft Genome Sequences of Six Type Strains of the Genus Massilia.</title>
        <authorList>
            <person name="Miess H."/>
            <person name="Frediansyah A."/>
            <person name="Goeker M."/>
            <person name="Gross H."/>
        </authorList>
    </citation>
    <scope>NUCLEOTIDE SEQUENCE [LARGE SCALE GENOMIC DNA]</scope>
    <source>
        <strain evidence="1 4">DSM 26639</strain>
    </source>
</reference>
<sequence length="78" mass="9022">MATINTGIGSRFESRFGLEYAPMSFLVRFGKREMLVCRDFRKRFYAVNPIIECDTGVQPGHIEILLFGRWLLILSKAH</sequence>
<accession>A0A562PJA9</accession>
<reference evidence="2" key="2">
    <citation type="submission" date="2019-07" db="EMBL/GenBank/DDBJ databases">
        <authorList>
            <person name="Whitman W."/>
            <person name="Huntemann M."/>
            <person name="Clum A."/>
            <person name="Pillay M."/>
            <person name="Palaniappan K."/>
            <person name="Varghese N."/>
            <person name="Mikhailova N."/>
            <person name="Stamatis D."/>
            <person name="Reddy T."/>
            <person name="Daum C."/>
            <person name="Shapiro N."/>
            <person name="Ivanova N."/>
            <person name="Kyrpides N."/>
            <person name="Woyke T."/>
        </authorList>
    </citation>
    <scope>NUCLEOTIDE SEQUENCE</scope>
    <source>
        <strain evidence="2">CGMCC 1.10685</strain>
    </source>
</reference>
<dbReference type="EMBL" id="CP046904">
    <property type="protein sequence ID" value="QGZ42001.1"/>
    <property type="molecule type" value="Genomic_DNA"/>
</dbReference>
<keyword evidence="4" id="KW-1185">Reference proteome</keyword>
<reference evidence="2 3" key="1">
    <citation type="journal article" date="2015" name="Stand. Genomic Sci.">
        <title>Genomic Encyclopedia of Bacterial and Archaeal Type Strains, Phase III: the genomes of soil and plant-associated and newly described type strains.</title>
        <authorList>
            <person name="Whitman W.B."/>
            <person name="Woyke T."/>
            <person name="Klenk H.P."/>
            <person name="Zhou Y."/>
            <person name="Lilburn T.G."/>
            <person name="Beck B.J."/>
            <person name="De Vos P."/>
            <person name="Vandamme P."/>
            <person name="Eisen J.A."/>
            <person name="Garrity G."/>
            <person name="Hugenholtz P."/>
            <person name="Kyrpides N.C."/>
        </authorList>
    </citation>
    <scope>NUCLEOTIDE SEQUENCE [LARGE SCALE GENOMIC DNA]</scope>
    <source>
        <strain evidence="2 3">CGMCC 1.10685</strain>
    </source>
</reference>
<dbReference type="OrthoDB" id="8704182at2"/>
<evidence type="ECO:0000313" key="2">
    <source>
        <dbReference type="EMBL" id="TWI44413.1"/>
    </source>
</evidence>
<evidence type="ECO:0000313" key="1">
    <source>
        <dbReference type="EMBL" id="QGZ42001.1"/>
    </source>
</evidence>